<evidence type="ECO:0000313" key="2">
    <source>
        <dbReference type="Proteomes" id="UP001396334"/>
    </source>
</evidence>
<reference evidence="1 2" key="1">
    <citation type="journal article" date="2024" name="G3 (Bethesda)">
        <title>Genome assembly of Hibiscus sabdariffa L. provides insights into metabolisms of medicinal natural products.</title>
        <authorList>
            <person name="Kim T."/>
        </authorList>
    </citation>
    <scope>NUCLEOTIDE SEQUENCE [LARGE SCALE GENOMIC DNA]</scope>
    <source>
        <strain evidence="1">TK-2024</strain>
        <tissue evidence="1">Old leaves</tissue>
    </source>
</reference>
<dbReference type="Proteomes" id="UP001396334">
    <property type="component" value="Unassembled WGS sequence"/>
</dbReference>
<evidence type="ECO:0000313" key="1">
    <source>
        <dbReference type="EMBL" id="KAK8485895.1"/>
    </source>
</evidence>
<protein>
    <submittedName>
        <fullName evidence="1">Uncharacterized protein</fullName>
    </submittedName>
</protein>
<proteinExistence type="predicted"/>
<dbReference type="EMBL" id="JBBPBN010000472">
    <property type="protein sequence ID" value="KAK8485895.1"/>
    <property type="molecule type" value="Genomic_DNA"/>
</dbReference>
<sequence>MAFRGGTWVGIGRGFGAEEIKWWKALAVSLVTVVLSDTVGTSSFMSNHQFPAAKGFHGFRKPSETVGHWSSPDPDGKIHVAGNAKETLESGNFIDRKLVVDCWKEAGKDLRAYESFSSENSTSKCLFPAVAVIPIMSETDIWKQGNLNLRVVISRFLGILLLKPLIWKNLPLIKTSEKHAGLSFEICIDLKDGDVGARVYLSLTIGWGNQVFPDGSKLYYSTAVGVRGGADFYQNGFVEECVRIANISKFCCFKLSSLISLYGNDFEKIVSEICKTKTADDLGKDHPQEE</sequence>
<organism evidence="1 2">
    <name type="scientific">Hibiscus sabdariffa</name>
    <name type="common">roselle</name>
    <dbReference type="NCBI Taxonomy" id="183260"/>
    <lineage>
        <taxon>Eukaryota</taxon>
        <taxon>Viridiplantae</taxon>
        <taxon>Streptophyta</taxon>
        <taxon>Embryophyta</taxon>
        <taxon>Tracheophyta</taxon>
        <taxon>Spermatophyta</taxon>
        <taxon>Magnoliopsida</taxon>
        <taxon>eudicotyledons</taxon>
        <taxon>Gunneridae</taxon>
        <taxon>Pentapetalae</taxon>
        <taxon>rosids</taxon>
        <taxon>malvids</taxon>
        <taxon>Malvales</taxon>
        <taxon>Malvaceae</taxon>
        <taxon>Malvoideae</taxon>
        <taxon>Hibiscus</taxon>
    </lineage>
</organism>
<gene>
    <name evidence="1" type="ORF">V6N11_069310</name>
</gene>
<accession>A0ABR1ZYS7</accession>
<comment type="caution">
    <text evidence="1">The sequence shown here is derived from an EMBL/GenBank/DDBJ whole genome shotgun (WGS) entry which is preliminary data.</text>
</comment>
<name>A0ABR1ZYS7_9ROSI</name>
<keyword evidence="2" id="KW-1185">Reference proteome</keyword>